<reference evidence="3" key="3">
    <citation type="journal article" date="2011" name="PLoS ONE">
        <title>Genome sequence of a mesophilic hydrogenotrophic methanogen Methanocella paludicola, the first cultivated representative of the order Methanocellales.</title>
        <authorList>
            <person name="Sakai S."/>
            <person name="Takaki Y."/>
            <person name="Shimamura S."/>
            <person name="Sekine M."/>
            <person name="Tajima T."/>
            <person name="Kosugi H."/>
            <person name="Ichikawa N."/>
            <person name="Tasumi E."/>
            <person name="Hiraki A.T."/>
            <person name="Shimizu A."/>
            <person name="Kato Y."/>
            <person name="Nishiko R."/>
            <person name="Mori K."/>
            <person name="Fujita N."/>
            <person name="Imachi H."/>
            <person name="Takai K."/>
        </authorList>
    </citation>
    <scope>NUCLEOTIDE SEQUENCE [LARGE SCALE GENOMIC DNA]</scope>
    <source>
        <strain evidence="3">DSM 17711 / JCM 13418 / NBRC 101707 / SANAE</strain>
    </source>
</reference>
<dbReference type="Proteomes" id="UP000001882">
    <property type="component" value="Chromosome"/>
</dbReference>
<reference evidence="2 3" key="1">
    <citation type="journal article" date="2007" name="Appl. Environ. Microbiol.">
        <title>Isolation of key methanogens for global methane emission from rice paddy fields: a novel isolate affiliated with the clone cluster rice cluster I.</title>
        <authorList>
            <person name="Sakai S."/>
            <person name="Imachi H."/>
            <person name="Sekiguchi Y."/>
            <person name="Ohashi A."/>
            <person name="Harada H."/>
            <person name="Kamagata Y."/>
        </authorList>
    </citation>
    <scope>NUCLEOTIDE SEQUENCE [LARGE SCALE GENOMIC DNA]</scope>
    <source>
        <strain evidence="3">DSM 17711 / JCM 13418 / NBRC 101707 / SANAE</strain>
    </source>
</reference>
<evidence type="ECO:0000256" key="1">
    <source>
        <dbReference type="SAM" id="MobiDB-lite"/>
    </source>
</evidence>
<dbReference type="eggNOG" id="arCOG13262">
    <property type="taxonomic scope" value="Archaea"/>
</dbReference>
<dbReference type="EMBL" id="AP011532">
    <property type="protein sequence ID" value="BAI62948.1"/>
    <property type="molecule type" value="Genomic_DNA"/>
</dbReference>
<feature type="region of interest" description="Disordered" evidence="1">
    <location>
        <begin position="1"/>
        <end position="53"/>
    </location>
</feature>
<proteinExistence type="predicted"/>
<organism evidence="2 3">
    <name type="scientific">Methanocella paludicola (strain DSM 17711 / JCM 13418 / NBRC 101707 / SANAE)</name>
    <dbReference type="NCBI Taxonomy" id="304371"/>
    <lineage>
        <taxon>Archaea</taxon>
        <taxon>Methanobacteriati</taxon>
        <taxon>Methanobacteriota</taxon>
        <taxon>Stenosarchaea group</taxon>
        <taxon>Methanomicrobia</taxon>
        <taxon>Methanocellales</taxon>
        <taxon>Methanocellaceae</taxon>
        <taxon>Methanocella</taxon>
    </lineage>
</organism>
<gene>
    <name evidence="2" type="ordered locus">MCP_2876</name>
</gene>
<evidence type="ECO:0000313" key="3">
    <source>
        <dbReference type="Proteomes" id="UP000001882"/>
    </source>
</evidence>
<reference evidence="2 3" key="2">
    <citation type="journal article" date="2008" name="Int. J. Syst. Evol. Microbiol.">
        <title>Methanocella paludicola gen. nov., sp. nov., a methane-producing archaeon, the first isolate of the lineage 'Rice Cluster I', and proposal of the new archaeal order Methanocellales ord. nov.</title>
        <authorList>
            <person name="Sakai S."/>
            <person name="Imachi H."/>
            <person name="Hanada S."/>
            <person name="Ohashi A."/>
            <person name="Harada H."/>
            <person name="Kamagata Y."/>
        </authorList>
    </citation>
    <scope>NUCLEOTIDE SEQUENCE [LARGE SCALE GENOMIC DNA]</scope>
    <source>
        <strain evidence="3">DSM 17711 / JCM 13418 / NBRC 101707 / SANAE</strain>
    </source>
</reference>
<dbReference type="STRING" id="304371.MCP_2876"/>
<dbReference type="KEGG" id="mpd:MCP_2876"/>
<feature type="compositionally biased region" description="Basic and acidic residues" evidence="1">
    <location>
        <begin position="23"/>
        <end position="53"/>
    </location>
</feature>
<dbReference type="InParanoid" id="D1Z2M6"/>
<dbReference type="AlphaFoldDB" id="D1Z2M6"/>
<name>D1Z2M6_METPS</name>
<evidence type="ECO:0000313" key="2">
    <source>
        <dbReference type="EMBL" id="BAI62948.1"/>
    </source>
</evidence>
<protein>
    <submittedName>
        <fullName evidence="2">Uncharacterized protein</fullName>
    </submittedName>
</protein>
<keyword evidence="3" id="KW-1185">Reference proteome</keyword>
<sequence>MMTCRTGPGRRKTEDAPIQYVPPEEKKTVVESPERTEPKRGKEGGAPVKVKDL</sequence>
<accession>D1Z2M6</accession>